<dbReference type="PROSITE" id="PS51375">
    <property type="entry name" value="PPR"/>
    <property type="match status" value="5"/>
</dbReference>
<dbReference type="PANTHER" id="PTHR24015:SF356">
    <property type="entry name" value="DYW DOMAIN-CONTAINING PROTEIN"/>
    <property type="match status" value="1"/>
</dbReference>
<dbReference type="OrthoDB" id="1846880at2759"/>
<organism evidence="5 6">
    <name type="scientific">Striga hermonthica</name>
    <name type="common">Purple witchweed</name>
    <name type="synonym">Buchnera hermonthica</name>
    <dbReference type="NCBI Taxonomy" id="68872"/>
    <lineage>
        <taxon>Eukaryota</taxon>
        <taxon>Viridiplantae</taxon>
        <taxon>Streptophyta</taxon>
        <taxon>Embryophyta</taxon>
        <taxon>Tracheophyta</taxon>
        <taxon>Spermatophyta</taxon>
        <taxon>Magnoliopsida</taxon>
        <taxon>eudicotyledons</taxon>
        <taxon>Gunneridae</taxon>
        <taxon>Pentapetalae</taxon>
        <taxon>asterids</taxon>
        <taxon>lamiids</taxon>
        <taxon>Lamiales</taxon>
        <taxon>Orobanchaceae</taxon>
        <taxon>Buchnereae</taxon>
        <taxon>Striga</taxon>
    </lineage>
</organism>
<accession>A0A9N7NCT3</accession>
<evidence type="ECO:0000313" key="6">
    <source>
        <dbReference type="Proteomes" id="UP001153555"/>
    </source>
</evidence>
<comment type="caution">
    <text evidence="5">The sequence shown here is derived from an EMBL/GenBank/DDBJ whole genome shotgun (WGS) entry which is preliminary data.</text>
</comment>
<dbReference type="NCBIfam" id="TIGR00756">
    <property type="entry name" value="PPR"/>
    <property type="match status" value="5"/>
</dbReference>
<dbReference type="Pfam" id="PF01535">
    <property type="entry name" value="PPR"/>
    <property type="match status" value="5"/>
</dbReference>
<dbReference type="Proteomes" id="UP001153555">
    <property type="component" value="Unassembled WGS sequence"/>
</dbReference>
<dbReference type="Gene3D" id="1.25.40.10">
    <property type="entry name" value="Tetratricopeptide repeat domain"/>
    <property type="match status" value="5"/>
</dbReference>
<dbReference type="InterPro" id="IPR046960">
    <property type="entry name" value="PPR_At4g14850-like_plant"/>
</dbReference>
<reference evidence="5" key="1">
    <citation type="submission" date="2019-12" db="EMBL/GenBank/DDBJ databases">
        <authorList>
            <person name="Scholes J."/>
        </authorList>
    </citation>
    <scope>NUCLEOTIDE SEQUENCE</scope>
</reference>
<dbReference type="InterPro" id="IPR046849">
    <property type="entry name" value="E2_motif"/>
</dbReference>
<evidence type="ECO:0000256" key="2">
    <source>
        <dbReference type="ARBA" id="ARBA00022737"/>
    </source>
</evidence>
<dbReference type="PANTHER" id="PTHR24015">
    <property type="entry name" value="OS07G0578800 PROTEIN-RELATED"/>
    <property type="match status" value="1"/>
</dbReference>
<dbReference type="FunFam" id="1.25.40.10:FF:000344">
    <property type="entry name" value="Pentatricopeptide repeat-containing protein"/>
    <property type="match status" value="1"/>
</dbReference>
<dbReference type="SUPFAM" id="SSF48452">
    <property type="entry name" value="TPR-like"/>
    <property type="match status" value="1"/>
</dbReference>
<comment type="similarity">
    <text evidence="1">Belongs to the PPR family. PCMP-H subfamily.</text>
</comment>
<dbReference type="FunFam" id="1.25.40.10:FF:000073">
    <property type="entry name" value="Pentatricopeptide repeat-containing protein chloroplastic"/>
    <property type="match status" value="1"/>
</dbReference>
<dbReference type="InterPro" id="IPR032867">
    <property type="entry name" value="DYW_dom"/>
</dbReference>
<dbReference type="AlphaFoldDB" id="A0A9N7NCT3"/>
<proteinExistence type="inferred from homology"/>
<dbReference type="InterPro" id="IPR046848">
    <property type="entry name" value="E_motif"/>
</dbReference>
<dbReference type="GO" id="GO:0003723">
    <property type="term" value="F:RNA binding"/>
    <property type="evidence" value="ECO:0007669"/>
    <property type="project" value="InterPro"/>
</dbReference>
<dbReference type="Pfam" id="PF20430">
    <property type="entry name" value="Eplus_motif"/>
    <property type="match status" value="1"/>
</dbReference>
<keyword evidence="6" id="KW-1185">Reference proteome</keyword>
<dbReference type="Pfam" id="PF13041">
    <property type="entry name" value="PPR_2"/>
    <property type="match status" value="3"/>
</dbReference>
<dbReference type="FunFam" id="1.25.40.10:FF:000031">
    <property type="entry name" value="Pentatricopeptide repeat-containing protein mitochondrial"/>
    <property type="match status" value="1"/>
</dbReference>
<dbReference type="FunFam" id="1.25.40.10:FF:000343">
    <property type="entry name" value="Pentatricopeptide repeat-containing protein At3g58590"/>
    <property type="match status" value="1"/>
</dbReference>
<keyword evidence="2" id="KW-0677">Repeat</keyword>
<evidence type="ECO:0000313" key="5">
    <source>
        <dbReference type="EMBL" id="CAA0828065.1"/>
    </source>
</evidence>
<feature type="repeat" description="PPR" evidence="3">
    <location>
        <begin position="117"/>
        <end position="151"/>
    </location>
</feature>
<evidence type="ECO:0000256" key="1">
    <source>
        <dbReference type="ARBA" id="ARBA00006643"/>
    </source>
</evidence>
<dbReference type="GO" id="GO:0009451">
    <property type="term" value="P:RNA modification"/>
    <property type="evidence" value="ECO:0007669"/>
    <property type="project" value="InterPro"/>
</dbReference>
<name>A0A9N7NCT3_STRHE</name>
<sequence length="934" mass="104043">MATLIQPTNFISAPPSKPQLLKTPCIQTHSKSSLSSLTHKVSLSSFNKSLDEAYASALDHCAAQSSLSFGKQIHTHVIKRNNTRDLDFLRTKLVLMYGKCGSLLEARHVFDEMAERSIFTYNAMLGAYISNGEPMKAIKLYAELRFLGIRPDAHTCSCVLKACSQVEDIRCGKEIHGYVVKSGFLGNGVVVNSLVGVYAQCGDLKAAELMFGGGMRSGDVVLWNLMISAYFESGMAREAWKAFVEMQNAGVTPSTYTFVAVLQACEDLLSGMQTHAVGIKLALCFDRYVGNAFLVMYSKFGRVDEAARVFYGIAHKDNFSWNSMLDAYVENGLYDESLVFFREMVRSGVGPDQVSVIGVLSACGKSRNILNGMETHAFALKNRMESGLEVGNTITDMYAKCRNTGYMETSFSRITGKDYISWTTVISGYIQNFHYTKGVQLLRDALLEGIRVDKTMLGIVLLACRGLKCVSQAKEIHGYVVRNNNLTDIVLQNTIVDIYGQCEQVGYARNVFKLIENKNAISWTSMIDCHVHNGLAHEALRVSTQMVKSGVELDPVALLCILSAITNLSALRKGKEIHGFLIRKCLHLWESIPSSLVDMYASCGAVDSSQKVFDSVEDDKDLVLWTSMINAHGLHGQGTKAIELFENMEGKKSVRPPDHIVFLALLHACSHSSLVDEGKKIFFDTMQNRYNLEPWPEHHACLVDLLGRANRLEEAIELVKTMKPGPTAAVWCALLGACRTHSNMEIGEIAARELLELEPENPGNYVLVSNLYASAGKWDEVERVRTIMKAKGLKKDPGCSWIEIKNEVHTFFTGDRCHPRSDEIYGKLDEIVERLESVGGYRAETSHVLHDVEEDEKKRMLYGHSERLALAYGLLSSSTGRGVPIRVSKNLRVCRDCHDFTKLVSKVFEREIVVRDANRFHHFKDGVCSCGDFW</sequence>
<dbReference type="InterPro" id="IPR011990">
    <property type="entry name" value="TPR-like_helical_dom_sf"/>
</dbReference>
<dbReference type="GO" id="GO:0008270">
    <property type="term" value="F:zinc ion binding"/>
    <property type="evidence" value="ECO:0007669"/>
    <property type="project" value="InterPro"/>
</dbReference>
<dbReference type="FunFam" id="1.25.40.10:FF:000366">
    <property type="entry name" value="Pentatricopeptide (PPR) repeat-containing protein"/>
    <property type="match status" value="1"/>
</dbReference>
<feature type="repeat" description="PPR" evidence="3">
    <location>
        <begin position="621"/>
        <end position="655"/>
    </location>
</feature>
<feature type="repeat" description="PPR" evidence="3">
    <location>
        <begin position="317"/>
        <end position="351"/>
    </location>
</feature>
<feature type="domain" description="DYW" evidence="4">
    <location>
        <begin position="840"/>
        <end position="934"/>
    </location>
</feature>
<dbReference type="Pfam" id="PF14432">
    <property type="entry name" value="DYW_deaminase"/>
    <property type="match status" value="1"/>
</dbReference>
<dbReference type="InterPro" id="IPR002885">
    <property type="entry name" value="PPR_rpt"/>
</dbReference>
<protein>
    <submittedName>
        <fullName evidence="5">Tetratricopeptide repeat (TPR)-like superfamily protein</fullName>
    </submittedName>
</protein>
<gene>
    <name evidence="5" type="ORF">SHERM_23760</name>
</gene>
<feature type="repeat" description="PPR" evidence="3">
    <location>
        <begin position="219"/>
        <end position="253"/>
    </location>
</feature>
<feature type="repeat" description="PPR" evidence="3">
    <location>
        <begin position="519"/>
        <end position="553"/>
    </location>
</feature>
<dbReference type="Pfam" id="PF20431">
    <property type="entry name" value="E_motif"/>
    <property type="match status" value="1"/>
</dbReference>
<evidence type="ECO:0000256" key="3">
    <source>
        <dbReference type="PROSITE-ProRule" id="PRU00708"/>
    </source>
</evidence>
<evidence type="ECO:0000259" key="4">
    <source>
        <dbReference type="Pfam" id="PF14432"/>
    </source>
</evidence>
<dbReference type="EMBL" id="CACSLK010027752">
    <property type="protein sequence ID" value="CAA0828065.1"/>
    <property type="molecule type" value="Genomic_DNA"/>
</dbReference>